<organism evidence="1">
    <name type="scientific">Arundo donax</name>
    <name type="common">Giant reed</name>
    <name type="synonym">Donax arundinaceus</name>
    <dbReference type="NCBI Taxonomy" id="35708"/>
    <lineage>
        <taxon>Eukaryota</taxon>
        <taxon>Viridiplantae</taxon>
        <taxon>Streptophyta</taxon>
        <taxon>Embryophyta</taxon>
        <taxon>Tracheophyta</taxon>
        <taxon>Spermatophyta</taxon>
        <taxon>Magnoliopsida</taxon>
        <taxon>Liliopsida</taxon>
        <taxon>Poales</taxon>
        <taxon>Poaceae</taxon>
        <taxon>PACMAD clade</taxon>
        <taxon>Arundinoideae</taxon>
        <taxon>Arundineae</taxon>
        <taxon>Arundo</taxon>
    </lineage>
</organism>
<reference evidence="1" key="1">
    <citation type="submission" date="2014-09" db="EMBL/GenBank/DDBJ databases">
        <authorList>
            <person name="Magalhaes I.L.F."/>
            <person name="Oliveira U."/>
            <person name="Santos F.R."/>
            <person name="Vidigal T.H.D.A."/>
            <person name="Brescovit A.D."/>
            <person name="Santos A.J."/>
        </authorList>
    </citation>
    <scope>NUCLEOTIDE SEQUENCE</scope>
    <source>
        <tissue evidence="1">Shoot tissue taken approximately 20 cm above the soil surface</tissue>
    </source>
</reference>
<protein>
    <submittedName>
        <fullName evidence="1">Uncharacterized protein</fullName>
    </submittedName>
</protein>
<dbReference type="AlphaFoldDB" id="A0A0A9A3N7"/>
<accession>A0A0A9A3N7</accession>
<dbReference type="EMBL" id="GBRH01251606">
    <property type="protein sequence ID" value="JAD46289.1"/>
    <property type="molecule type" value="Transcribed_RNA"/>
</dbReference>
<sequence length="42" mass="4976">MDAVLIKLLLNSSLKDGIYTGMGYDHRNYYNERREYFCISDP</sequence>
<proteinExistence type="predicted"/>
<reference evidence="1" key="2">
    <citation type="journal article" date="2015" name="Data Brief">
        <title>Shoot transcriptome of the giant reed, Arundo donax.</title>
        <authorList>
            <person name="Barrero R.A."/>
            <person name="Guerrero F.D."/>
            <person name="Moolhuijzen P."/>
            <person name="Goolsby J.A."/>
            <person name="Tidwell J."/>
            <person name="Bellgard S.E."/>
            <person name="Bellgard M.I."/>
        </authorList>
    </citation>
    <scope>NUCLEOTIDE SEQUENCE</scope>
    <source>
        <tissue evidence="1">Shoot tissue taken approximately 20 cm above the soil surface</tissue>
    </source>
</reference>
<evidence type="ECO:0000313" key="1">
    <source>
        <dbReference type="EMBL" id="JAD46289.1"/>
    </source>
</evidence>
<name>A0A0A9A3N7_ARUDO</name>